<keyword evidence="6" id="KW-0997">Cell inner membrane</keyword>
<evidence type="ECO:0000256" key="5">
    <source>
        <dbReference type="ARBA" id="ARBA00022475"/>
    </source>
</evidence>
<dbReference type="SUPFAM" id="SSF161098">
    <property type="entry name" value="MetI-like"/>
    <property type="match status" value="1"/>
</dbReference>
<feature type="transmembrane region" description="Helical" evidence="12">
    <location>
        <begin position="20"/>
        <end position="39"/>
    </location>
</feature>
<dbReference type="RefSeq" id="WP_092427419.1">
    <property type="nucleotide sequence ID" value="NZ_FNCL01000009.1"/>
</dbReference>
<evidence type="ECO:0000313" key="14">
    <source>
        <dbReference type="EMBL" id="SFT03376.1"/>
    </source>
</evidence>
<comment type="function">
    <text evidence="10">Part of the ABC transporter complex UgpBAEC involved in sn-glycerol-3-phosphate (G3P) import. Probably responsible for the translocation of the substrate across the membrane.</text>
</comment>
<accession>A0A1I6UPH3</accession>
<feature type="transmembrane region" description="Helical" evidence="12">
    <location>
        <begin position="264"/>
        <end position="286"/>
    </location>
</feature>
<comment type="subcellular location">
    <subcellularLocation>
        <location evidence="1">Cell inner membrane</location>
        <topology evidence="1">Multi-pass membrane protein</topology>
    </subcellularLocation>
    <subcellularLocation>
        <location evidence="12">Cell membrane</location>
        <topology evidence="12">Multi-pass membrane protein</topology>
    </subcellularLocation>
</comment>
<keyword evidence="8 12" id="KW-1133">Transmembrane helix</keyword>
<evidence type="ECO:0000313" key="15">
    <source>
        <dbReference type="Proteomes" id="UP000199392"/>
    </source>
</evidence>
<evidence type="ECO:0000256" key="3">
    <source>
        <dbReference type="ARBA" id="ARBA00011557"/>
    </source>
</evidence>
<evidence type="ECO:0000256" key="8">
    <source>
        <dbReference type="ARBA" id="ARBA00022989"/>
    </source>
</evidence>
<dbReference type="GO" id="GO:0005886">
    <property type="term" value="C:plasma membrane"/>
    <property type="evidence" value="ECO:0007669"/>
    <property type="project" value="UniProtKB-SubCell"/>
</dbReference>
<feature type="transmembrane region" description="Helical" evidence="12">
    <location>
        <begin position="156"/>
        <end position="179"/>
    </location>
</feature>
<dbReference type="InterPro" id="IPR050809">
    <property type="entry name" value="UgpAE/MalFG_permease"/>
</dbReference>
<evidence type="ECO:0000256" key="6">
    <source>
        <dbReference type="ARBA" id="ARBA00022519"/>
    </source>
</evidence>
<dbReference type="GO" id="GO:0055085">
    <property type="term" value="P:transmembrane transport"/>
    <property type="evidence" value="ECO:0007669"/>
    <property type="project" value="InterPro"/>
</dbReference>
<reference evidence="15" key="1">
    <citation type="submission" date="2016-10" db="EMBL/GenBank/DDBJ databases">
        <authorList>
            <person name="Varghese N."/>
            <person name="Submissions S."/>
        </authorList>
    </citation>
    <scope>NUCLEOTIDE SEQUENCE [LARGE SCALE GENOMIC DNA]</scope>
    <source>
        <strain evidence="15">DSM 26894</strain>
    </source>
</reference>
<dbReference type="CDD" id="cd06261">
    <property type="entry name" value="TM_PBP2"/>
    <property type="match status" value="1"/>
</dbReference>
<dbReference type="PROSITE" id="PS50928">
    <property type="entry name" value="ABC_TM1"/>
    <property type="match status" value="1"/>
</dbReference>
<evidence type="ECO:0000256" key="1">
    <source>
        <dbReference type="ARBA" id="ARBA00004429"/>
    </source>
</evidence>
<keyword evidence="5" id="KW-1003">Cell membrane</keyword>
<evidence type="ECO:0000256" key="7">
    <source>
        <dbReference type="ARBA" id="ARBA00022692"/>
    </source>
</evidence>
<dbReference type="InterPro" id="IPR000515">
    <property type="entry name" value="MetI-like"/>
</dbReference>
<evidence type="ECO:0000256" key="2">
    <source>
        <dbReference type="ARBA" id="ARBA00009306"/>
    </source>
</evidence>
<dbReference type="Proteomes" id="UP000199392">
    <property type="component" value="Unassembled WGS sequence"/>
</dbReference>
<evidence type="ECO:0000259" key="13">
    <source>
        <dbReference type="PROSITE" id="PS50928"/>
    </source>
</evidence>
<evidence type="ECO:0000256" key="10">
    <source>
        <dbReference type="ARBA" id="ARBA00037054"/>
    </source>
</evidence>
<protein>
    <recommendedName>
        <fullName evidence="11">sn-glycerol-3-phosphate transport system permease protein UgpA</fullName>
    </recommendedName>
</protein>
<sequence length="294" mass="32754">MKQEIFRSRWLPWWLSAPQLIVLFLFFYLPIALAFFWAFHLEQPFGGGSEFVGLENFRRVLGSGEFWTSAGATLLYMILASGTSITTALILALAADRALKLSPLARNVFIWPKAVASASIGVIFVFILNPFLGILAPLNEIWPGFWNPRTNVTHTYIMLFVTNVWNAIPFTFIILLAGLQAIPQELHKAGAMDGSGPWRRLWDIQLPLLTPQLFVVIVLEVADSLSGSFGLIDTMTQGGPGGSTNLLVYKIYSDGFKAYDLSGAATQTVILMVLVACITGFQYFFLERKVNYDR</sequence>
<dbReference type="STRING" id="311180.SAMN04488050_108236"/>
<proteinExistence type="inferred from homology"/>
<dbReference type="PANTHER" id="PTHR43227">
    <property type="entry name" value="BLL4140 PROTEIN"/>
    <property type="match status" value="1"/>
</dbReference>
<dbReference type="EMBL" id="FOZW01000008">
    <property type="protein sequence ID" value="SFT03376.1"/>
    <property type="molecule type" value="Genomic_DNA"/>
</dbReference>
<evidence type="ECO:0000256" key="4">
    <source>
        <dbReference type="ARBA" id="ARBA00022448"/>
    </source>
</evidence>
<feature type="transmembrane region" description="Helical" evidence="12">
    <location>
        <begin position="200"/>
        <end position="219"/>
    </location>
</feature>
<dbReference type="Pfam" id="PF00528">
    <property type="entry name" value="BPD_transp_1"/>
    <property type="match status" value="1"/>
</dbReference>
<evidence type="ECO:0000256" key="11">
    <source>
        <dbReference type="ARBA" id="ARBA00040780"/>
    </source>
</evidence>
<dbReference type="Gene3D" id="1.10.3720.10">
    <property type="entry name" value="MetI-like"/>
    <property type="match status" value="1"/>
</dbReference>
<evidence type="ECO:0000256" key="12">
    <source>
        <dbReference type="RuleBase" id="RU363032"/>
    </source>
</evidence>
<comment type="similarity">
    <text evidence="2 12">Belongs to the binding-protein-dependent transport system permease family.</text>
</comment>
<keyword evidence="7 12" id="KW-0812">Transmembrane</keyword>
<keyword evidence="9 12" id="KW-0472">Membrane</keyword>
<keyword evidence="4 12" id="KW-0813">Transport</keyword>
<feature type="transmembrane region" description="Helical" evidence="12">
    <location>
        <begin position="74"/>
        <end position="94"/>
    </location>
</feature>
<comment type="subunit">
    <text evidence="3">The complex is composed of two ATP-binding proteins (UgpC), two transmembrane proteins (UgpA and UgpE) and a solute-binding protein (UgpB).</text>
</comment>
<dbReference type="AlphaFoldDB" id="A0A1I6UPH3"/>
<feature type="domain" description="ABC transmembrane type-1" evidence="13">
    <location>
        <begin position="70"/>
        <end position="280"/>
    </location>
</feature>
<gene>
    <name evidence="14" type="ORF">SAMN04488050_108236</name>
</gene>
<keyword evidence="15" id="KW-1185">Reference proteome</keyword>
<organism evidence="14 15">
    <name type="scientific">Alloyangia pacifica</name>
    <dbReference type="NCBI Taxonomy" id="311180"/>
    <lineage>
        <taxon>Bacteria</taxon>
        <taxon>Pseudomonadati</taxon>
        <taxon>Pseudomonadota</taxon>
        <taxon>Alphaproteobacteria</taxon>
        <taxon>Rhodobacterales</taxon>
        <taxon>Roseobacteraceae</taxon>
        <taxon>Alloyangia</taxon>
    </lineage>
</organism>
<name>A0A1I6UPH3_9RHOB</name>
<feature type="transmembrane region" description="Helical" evidence="12">
    <location>
        <begin position="115"/>
        <end position="136"/>
    </location>
</feature>
<dbReference type="PANTHER" id="PTHR43227:SF9">
    <property type="entry name" value="SN-GLYCEROL-3-PHOSPHATE TRANSPORT SYSTEM PERMEASE PROTEIN UGPA"/>
    <property type="match status" value="1"/>
</dbReference>
<dbReference type="InterPro" id="IPR035906">
    <property type="entry name" value="MetI-like_sf"/>
</dbReference>
<evidence type="ECO:0000256" key="9">
    <source>
        <dbReference type="ARBA" id="ARBA00023136"/>
    </source>
</evidence>
<dbReference type="OrthoDB" id="9773727at2"/>